<accession>A0A1M5XSQ3</accession>
<feature type="transmembrane region" description="Helical" evidence="7">
    <location>
        <begin position="151"/>
        <end position="172"/>
    </location>
</feature>
<keyword evidence="10" id="KW-1185">Reference proteome</keyword>
<dbReference type="PANTHER" id="PTHR43744">
    <property type="entry name" value="ABC TRANSPORTER PERMEASE PROTEIN MG189-RELATED-RELATED"/>
    <property type="match status" value="1"/>
</dbReference>
<evidence type="ECO:0000256" key="5">
    <source>
        <dbReference type="ARBA" id="ARBA00022989"/>
    </source>
</evidence>
<evidence type="ECO:0000256" key="7">
    <source>
        <dbReference type="RuleBase" id="RU363032"/>
    </source>
</evidence>
<name>A0A1M5XSQ3_9CLOT</name>
<dbReference type="EMBL" id="FQXM01000035">
    <property type="protein sequence ID" value="SHI02548.1"/>
    <property type="molecule type" value="Genomic_DNA"/>
</dbReference>
<comment type="subcellular location">
    <subcellularLocation>
        <location evidence="1 7">Cell membrane</location>
        <topology evidence="1 7">Multi-pass membrane protein</topology>
    </subcellularLocation>
</comment>
<dbReference type="AlphaFoldDB" id="A0A1M5XSQ3"/>
<keyword evidence="2 7" id="KW-0813">Transport</keyword>
<gene>
    <name evidence="9" type="ORF">SAMN02745207_03886</name>
</gene>
<keyword evidence="4 7" id="KW-0812">Transmembrane</keyword>
<dbReference type="InterPro" id="IPR000515">
    <property type="entry name" value="MetI-like"/>
</dbReference>
<dbReference type="Pfam" id="PF00528">
    <property type="entry name" value="BPD_transp_1"/>
    <property type="match status" value="1"/>
</dbReference>
<dbReference type="Gene3D" id="1.10.3720.10">
    <property type="entry name" value="MetI-like"/>
    <property type="match status" value="1"/>
</dbReference>
<dbReference type="SUPFAM" id="SSF161098">
    <property type="entry name" value="MetI-like"/>
    <property type="match status" value="1"/>
</dbReference>
<dbReference type="Proteomes" id="UP000184447">
    <property type="component" value="Unassembled WGS sequence"/>
</dbReference>
<dbReference type="STRING" id="1121316.SAMN02745207_03886"/>
<evidence type="ECO:0000313" key="10">
    <source>
        <dbReference type="Proteomes" id="UP000184447"/>
    </source>
</evidence>
<evidence type="ECO:0000259" key="8">
    <source>
        <dbReference type="PROSITE" id="PS50928"/>
    </source>
</evidence>
<feature type="transmembrane region" description="Helical" evidence="7">
    <location>
        <begin position="26"/>
        <end position="44"/>
    </location>
</feature>
<feature type="transmembrane region" description="Helical" evidence="7">
    <location>
        <begin position="193"/>
        <end position="215"/>
    </location>
</feature>
<sequence>MVGGIKMSNKIKVGTSGKIFDRLNELVLLIAIILTVYPMIYILLSSISNGNELMKHSGILLMPQGKATLAAYKTVLGSKTIIGGFGMSFFMVTVGTTISIILTSCAAYFLSRKNVMLVTPIMMLIVITMFFKGGIVPEFLIYKQLGFVNSIWAPIIPFCVNTFNLIILRTAFYAIPPSLEESAKIDGAGHMTILFRVMLPLLKPTLAVLVLYYAVFYWNSWFWPSLLIRDKALYPLQVVLRDILILADSSLLEGGGINSDTDVAIGETVKYASIIVATLPILVVYPYLQKHFVKGVMVGAVKG</sequence>
<dbReference type="CDD" id="cd06261">
    <property type="entry name" value="TM_PBP2"/>
    <property type="match status" value="1"/>
</dbReference>
<evidence type="ECO:0000313" key="9">
    <source>
        <dbReference type="EMBL" id="SHI02548.1"/>
    </source>
</evidence>
<protein>
    <submittedName>
        <fullName evidence="9">Putative aldouronate transport system permease protein</fullName>
    </submittedName>
</protein>
<reference evidence="9 10" key="1">
    <citation type="submission" date="2016-11" db="EMBL/GenBank/DDBJ databases">
        <authorList>
            <person name="Jaros S."/>
            <person name="Januszkiewicz K."/>
            <person name="Wedrychowicz H."/>
        </authorList>
    </citation>
    <scope>NUCLEOTIDE SEQUENCE [LARGE SCALE GENOMIC DNA]</scope>
    <source>
        <strain evidence="9 10">DSM 8605</strain>
    </source>
</reference>
<evidence type="ECO:0000256" key="4">
    <source>
        <dbReference type="ARBA" id="ARBA00022692"/>
    </source>
</evidence>
<evidence type="ECO:0000256" key="2">
    <source>
        <dbReference type="ARBA" id="ARBA00022448"/>
    </source>
</evidence>
<keyword evidence="5 7" id="KW-1133">Transmembrane helix</keyword>
<comment type="similarity">
    <text evidence="7">Belongs to the binding-protein-dependent transport system permease family.</text>
</comment>
<keyword evidence="6 7" id="KW-0472">Membrane</keyword>
<feature type="transmembrane region" description="Helical" evidence="7">
    <location>
        <begin position="271"/>
        <end position="288"/>
    </location>
</feature>
<proteinExistence type="inferred from homology"/>
<dbReference type="GO" id="GO:0005886">
    <property type="term" value="C:plasma membrane"/>
    <property type="evidence" value="ECO:0007669"/>
    <property type="project" value="UniProtKB-SubCell"/>
</dbReference>
<feature type="domain" description="ABC transmembrane type-1" evidence="8">
    <location>
        <begin position="85"/>
        <end position="288"/>
    </location>
</feature>
<evidence type="ECO:0000256" key="1">
    <source>
        <dbReference type="ARBA" id="ARBA00004651"/>
    </source>
</evidence>
<keyword evidence="3" id="KW-1003">Cell membrane</keyword>
<dbReference type="GO" id="GO:0055085">
    <property type="term" value="P:transmembrane transport"/>
    <property type="evidence" value="ECO:0007669"/>
    <property type="project" value="InterPro"/>
</dbReference>
<dbReference type="InterPro" id="IPR035906">
    <property type="entry name" value="MetI-like_sf"/>
</dbReference>
<evidence type="ECO:0000256" key="6">
    <source>
        <dbReference type="ARBA" id="ARBA00023136"/>
    </source>
</evidence>
<evidence type="ECO:0000256" key="3">
    <source>
        <dbReference type="ARBA" id="ARBA00022475"/>
    </source>
</evidence>
<feature type="transmembrane region" description="Helical" evidence="7">
    <location>
        <begin position="114"/>
        <end position="131"/>
    </location>
</feature>
<dbReference type="PANTHER" id="PTHR43744:SF9">
    <property type="entry name" value="POLYGALACTURONAN_RHAMNOGALACTURONAN TRANSPORT SYSTEM PERMEASE PROTEIN YTCP"/>
    <property type="match status" value="1"/>
</dbReference>
<dbReference type="PROSITE" id="PS50928">
    <property type="entry name" value="ABC_TM1"/>
    <property type="match status" value="1"/>
</dbReference>
<organism evidence="9 10">
    <name type="scientific">Clostridium grantii DSM 8605</name>
    <dbReference type="NCBI Taxonomy" id="1121316"/>
    <lineage>
        <taxon>Bacteria</taxon>
        <taxon>Bacillati</taxon>
        <taxon>Bacillota</taxon>
        <taxon>Clostridia</taxon>
        <taxon>Eubacteriales</taxon>
        <taxon>Clostridiaceae</taxon>
        <taxon>Clostridium</taxon>
    </lineage>
</organism>
<feature type="transmembrane region" description="Helical" evidence="7">
    <location>
        <begin position="81"/>
        <end position="102"/>
    </location>
</feature>